<dbReference type="SUPFAM" id="SSF110087">
    <property type="entry name" value="DR1885-like metal-binding protein"/>
    <property type="match status" value="1"/>
</dbReference>
<dbReference type="PANTHER" id="PTHR36302:SF1">
    <property type="entry name" value="COPPER CHAPERONE PCU(A)C"/>
    <property type="match status" value="1"/>
</dbReference>
<dbReference type="RefSeq" id="WP_191818286.1">
    <property type="nucleotide sequence ID" value="NZ_JACYFT010000001.1"/>
</dbReference>
<evidence type="ECO:0000313" key="3">
    <source>
        <dbReference type="Proteomes" id="UP000647424"/>
    </source>
</evidence>
<proteinExistence type="predicted"/>
<comment type="caution">
    <text evidence="2">The sequence shown here is derived from an EMBL/GenBank/DDBJ whole genome shotgun (WGS) entry which is preliminary data.</text>
</comment>
<keyword evidence="1" id="KW-0732">Signal</keyword>
<keyword evidence="3" id="KW-1185">Reference proteome</keyword>
<protein>
    <submittedName>
        <fullName evidence="2">Copper chaperone PCu(A)C</fullName>
    </submittedName>
</protein>
<dbReference type="InterPro" id="IPR036182">
    <property type="entry name" value="PCuAC_sf"/>
</dbReference>
<feature type="signal peptide" evidence="1">
    <location>
        <begin position="1"/>
        <end position="23"/>
    </location>
</feature>
<dbReference type="InterPro" id="IPR058248">
    <property type="entry name" value="Lxx211020-like"/>
</dbReference>
<dbReference type="Pfam" id="PF04314">
    <property type="entry name" value="PCuAC"/>
    <property type="match status" value="1"/>
</dbReference>
<evidence type="ECO:0000256" key="1">
    <source>
        <dbReference type="SAM" id="SignalP"/>
    </source>
</evidence>
<dbReference type="Proteomes" id="UP000647424">
    <property type="component" value="Unassembled WGS sequence"/>
</dbReference>
<dbReference type="InterPro" id="IPR007410">
    <property type="entry name" value="LpqE-like"/>
</dbReference>
<dbReference type="AlphaFoldDB" id="A0A927FFQ9"/>
<accession>A0A927FFQ9</accession>
<gene>
    <name evidence="2" type="ORF">IC609_04755</name>
</gene>
<dbReference type="EMBL" id="JACYFT010000001">
    <property type="protein sequence ID" value="MBD8049841.1"/>
    <property type="molecule type" value="Genomic_DNA"/>
</dbReference>
<name>A0A927FFQ9_9BURK</name>
<organism evidence="2 3">
    <name type="scientific">Limnohabitans radicicola</name>
    <dbReference type="NCBI Taxonomy" id="2771427"/>
    <lineage>
        <taxon>Bacteria</taxon>
        <taxon>Pseudomonadati</taxon>
        <taxon>Pseudomonadota</taxon>
        <taxon>Betaproteobacteria</taxon>
        <taxon>Burkholderiales</taxon>
        <taxon>Comamonadaceae</taxon>
        <taxon>Limnohabitans</taxon>
    </lineage>
</organism>
<reference evidence="2" key="1">
    <citation type="submission" date="2020-09" db="EMBL/GenBank/DDBJ databases">
        <title>Genome seq and assembly of Limnohabitants sp.</title>
        <authorList>
            <person name="Chhetri G."/>
        </authorList>
    </citation>
    <scope>NUCLEOTIDE SEQUENCE</scope>
    <source>
        <strain evidence="2">JUR4</strain>
    </source>
</reference>
<sequence length="154" mass="16297">MNHTFKKIAALLAGLCIAGTALAQVKVEGGWARATVQGQKATGAFMKLTAPQATRLVAVSTPVAGVAEIHEMKMEGSVMKMRALPALDLPANQAVELKPGSYHLMLMDLKAPLMKDSSVALTLTFKDAKGVETRQQVSVPVTTGMPQGHGDHKH</sequence>
<evidence type="ECO:0000313" key="2">
    <source>
        <dbReference type="EMBL" id="MBD8049841.1"/>
    </source>
</evidence>
<feature type="chain" id="PRO_5038140254" evidence="1">
    <location>
        <begin position="24"/>
        <end position="154"/>
    </location>
</feature>
<dbReference type="Gene3D" id="2.60.40.1890">
    <property type="entry name" value="PCu(A)C copper chaperone"/>
    <property type="match status" value="1"/>
</dbReference>
<dbReference type="PANTHER" id="PTHR36302">
    <property type="entry name" value="BLR7088 PROTEIN"/>
    <property type="match status" value="1"/>
</dbReference>